<feature type="domain" description="Polyprotein allergen nematode" evidence="3">
    <location>
        <begin position="1631"/>
        <end position="1751"/>
    </location>
</feature>
<evidence type="ECO:0000256" key="2">
    <source>
        <dbReference type="SAM" id="SignalP"/>
    </source>
</evidence>
<feature type="coiled-coil region" evidence="1">
    <location>
        <begin position="1985"/>
        <end position="2012"/>
    </location>
</feature>
<dbReference type="Proteomes" id="UP000024635">
    <property type="component" value="Unassembled WGS sequence"/>
</dbReference>
<dbReference type="Gene3D" id="1.10.533.30">
    <property type="entry name" value="Nematode polyprotein allergen ABA-1"/>
    <property type="match status" value="15"/>
</dbReference>
<feature type="signal peptide" evidence="2">
    <location>
        <begin position="1"/>
        <end position="19"/>
    </location>
</feature>
<feature type="domain" description="Polyprotein allergen nematode" evidence="3">
    <location>
        <begin position="829"/>
        <end position="949"/>
    </location>
</feature>
<dbReference type="EMBL" id="JARK01000303">
    <property type="protein sequence ID" value="EYC38661.1"/>
    <property type="molecule type" value="Genomic_DNA"/>
</dbReference>
<protein>
    <recommendedName>
        <fullName evidence="3">Polyprotein allergen nematode domain-containing protein</fullName>
    </recommendedName>
</protein>
<proteinExistence type="predicted"/>
<feature type="domain" description="Polyprotein allergen nematode" evidence="3">
    <location>
        <begin position="1363"/>
        <end position="1483"/>
    </location>
</feature>
<dbReference type="InterPro" id="IPR053280">
    <property type="entry name" value="Aerolysin-like_pore-former"/>
</dbReference>
<evidence type="ECO:0000256" key="1">
    <source>
        <dbReference type="SAM" id="Coils"/>
    </source>
</evidence>
<dbReference type="OrthoDB" id="5823468at2759"/>
<comment type="caution">
    <text evidence="4">The sequence shown here is derived from an EMBL/GenBank/DDBJ whole genome shotgun (WGS) entry which is preliminary data.</text>
</comment>
<name>A0A016WGC7_9BILA</name>
<feature type="coiled-coil region" evidence="1">
    <location>
        <begin position="506"/>
        <end position="535"/>
    </location>
</feature>
<feature type="chain" id="PRO_5001490692" description="Polyprotein allergen nematode domain-containing protein" evidence="2">
    <location>
        <begin position="20"/>
        <end position="2044"/>
    </location>
</feature>
<dbReference type="InterPro" id="IPR038289">
    <property type="entry name" value="DVA-1_sf"/>
</dbReference>
<organism evidence="4 5">
    <name type="scientific">Ancylostoma ceylanicum</name>
    <dbReference type="NCBI Taxonomy" id="53326"/>
    <lineage>
        <taxon>Eukaryota</taxon>
        <taxon>Metazoa</taxon>
        <taxon>Ecdysozoa</taxon>
        <taxon>Nematoda</taxon>
        <taxon>Chromadorea</taxon>
        <taxon>Rhabditida</taxon>
        <taxon>Rhabditina</taxon>
        <taxon>Rhabditomorpha</taxon>
        <taxon>Strongyloidea</taxon>
        <taxon>Ancylostomatidae</taxon>
        <taxon>Ancylostomatinae</taxon>
        <taxon>Ancylostoma</taxon>
    </lineage>
</organism>
<dbReference type="InterPro" id="IPR032487">
    <property type="entry name" value="ABA-1_nematode"/>
</dbReference>
<gene>
    <name evidence="4" type="primary">Acey_s0703.g1670</name>
    <name evidence="4" type="synonym">Acey-npa-1</name>
    <name evidence="4" type="ORF">Y032_0703g1670</name>
</gene>
<feature type="coiled-coil region" evidence="1">
    <location>
        <begin position="1318"/>
        <end position="1371"/>
    </location>
</feature>
<feature type="domain" description="Polyprotein allergen nematode" evidence="3">
    <location>
        <begin position="428"/>
        <end position="548"/>
    </location>
</feature>
<feature type="coiled-coil region" evidence="1">
    <location>
        <begin position="98"/>
        <end position="137"/>
    </location>
</feature>
<feature type="domain" description="Polyprotein allergen nematode" evidence="3">
    <location>
        <begin position="962"/>
        <end position="1082"/>
    </location>
</feature>
<feature type="domain" description="Polyprotein allergen nematode" evidence="3">
    <location>
        <begin position="158"/>
        <end position="278"/>
    </location>
</feature>
<dbReference type="Pfam" id="PF16469">
    <property type="entry name" value="NPA"/>
    <property type="match status" value="15"/>
</dbReference>
<evidence type="ECO:0000313" key="5">
    <source>
        <dbReference type="Proteomes" id="UP000024635"/>
    </source>
</evidence>
<evidence type="ECO:0000313" key="4">
    <source>
        <dbReference type="EMBL" id="EYC38661.1"/>
    </source>
</evidence>
<feature type="domain" description="Polyprotein allergen nematode" evidence="3">
    <location>
        <begin position="38"/>
        <end position="150"/>
    </location>
</feature>
<feature type="domain" description="Polyprotein allergen nematode" evidence="3">
    <location>
        <begin position="1497"/>
        <end position="1617"/>
    </location>
</feature>
<reference evidence="5" key="1">
    <citation type="journal article" date="2015" name="Nat. Genet.">
        <title>The genome and transcriptome of the zoonotic hookworm Ancylostoma ceylanicum identify infection-specific gene families.</title>
        <authorList>
            <person name="Schwarz E.M."/>
            <person name="Hu Y."/>
            <person name="Antoshechkin I."/>
            <person name="Miller M.M."/>
            <person name="Sternberg P.W."/>
            <person name="Aroian R.V."/>
        </authorList>
    </citation>
    <scope>NUCLEOTIDE SEQUENCE</scope>
    <source>
        <strain evidence="5">HY135</strain>
    </source>
</reference>
<dbReference type="PANTHER" id="PTHR34007:SF1">
    <property type="entry name" value="AEROLYSIN-LIKE PROTEIN-RELATED"/>
    <property type="match status" value="1"/>
</dbReference>
<keyword evidence="1" id="KW-0175">Coiled coil</keyword>
<feature type="domain" description="Polyprotein allergen nematode" evidence="3">
    <location>
        <begin position="563"/>
        <end position="683"/>
    </location>
</feature>
<feature type="domain" description="Polyprotein allergen nematode" evidence="3">
    <location>
        <begin position="1228"/>
        <end position="1348"/>
    </location>
</feature>
<feature type="domain" description="Polyprotein allergen nematode" evidence="3">
    <location>
        <begin position="1899"/>
        <end position="2019"/>
    </location>
</feature>
<feature type="domain" description="Polyprotein allergen nematode" evidence="3">
    <location>
        <begin position="696"/>
        <end position="816"/>
    </location>
</feature>
<feature type="domain" description="Polyprotein allergen nematode" evidence="3">
    <location>
        <begin position="1765"/>
        <end position="1885"/>
    </location>
</feature>
<keyword evidence="2" id="KW-0732">Signal</keyword>
<sequence length="2044" mass="236131">MKATGLLLLLAIAVFQTQARSYRWRRNNRSSREVKDEAASLDMHAWLTAEQKSELEPLKDKPVEFRDKVMVFYKQLPQEKQDEWNKFYKKDCVAWIKEVASEAEIEELKQLKEKKDKKTLEAKVLEYKARLPEQKRKMLEVWEDSCRALWKDELSRKRRDIDKNFEDFTKWMTAEQKKEVNDMKDAGKSFEELREKTVKYFEALPADKQESLKEEFKGKCKEFFKKISKPEELDKMKALHEAGNDAEVRTVLKDVIGRLSGDQQKLASKMEMLCTDVYAVKTKRRRDIDEKINKRLSWMSADQKEEIKQMYASGKSQADIRAKIFEYLSALEGPAGIAAKEKTQKECYKWMEDVASTEEIAALHKMHETDHAGCKKKVREFITRLSADRREEVERNLPFCEKVWYGDHDHHGHHGHHGHHRRHLAVRRRRHLHAIDKFLDWLTPEQKTKLEDIEKSGSHFDEVIAKVKEYYSALPEDKQAELKANFKSQCSAWVKEVATTEEMENIRKMHEAKNHAELKKKLLELENRLTEEQKHTVEHVREVCLGVWEMQTATRKRRDHHEHHFDEDMKKYLTWLTDEQKVKVKEHFDKGEKEAGYKMVMEMFESATGDVKAKAIDELKAACKHYGRDILGDKNADIIKDMKDAGATNEAISKKVEEMIAEITEDDRKAKAQHLAAGCKKIYGAARFRRDHHHEHNIDEAMEKYLTWLTADQKDKVKEKFSKGEREDGYKMIMEMFEASSGDVKAKASGELKAACKHYGRDLLGDKNADAIKEMHESGATREAISKRVDEMIAEIGDEEKRKKAERLTAGCKKIYAATRFRRDHHHEHNIDEAMEKYLTWLTADQKDKVKEKFSKGDREDAYKMIMEMFEASSGDVKAKASEELKAACKHYGRDLLGDKNADAIKEMHESGATREAISKRVDEMIAGIADEEKRKKAERLTAGCKKIYAATRFRRDHHHEHNIDEAMEKYLTWLTDDQKDKVKEKFSKGEREDGYKMIMEMFEASSGDVKTKAKEELKAACKHYGRDLIGDKNADAIKEMHESGATHEAIYKRVDEMIAEIADEDKRKKAERLTAGCKKIYGAARVRRDHHHHHSLEEAFQKYLTWLNDDQKSELKSMKESGDKEGIYKKIMEFFDATSGDTKEKAAEELQAACKHYIKDFVGEDRAAEFRKMKESGVPVDEIAKKVEEAIEEIGDETVKSKAKKASVACKRVFGVAKRFRRDHHEHTFEEAMEKYLTWLTADQKIELKSLYDAGDKGAVYEKVMEMFDAATGETKEKAVKELKGACKHYVKDLIGDANAEEIREMKDSGASNDEIATKVEEMIEKMADDKKKAQALRASTYCKKIYSTARRMRRDHHDHEHNLEEAMQKYLAWLNDDQKAEVKKLFEAEGRPAVYKKVLEYFEAASGDVKEQATAELQAACKHYVKDHIGAENAEKLKEMKESGAAKEAIAAKVDEFIAAITDEKKKEQATRASAACKKIFGVKARRMRRDRHEHTLDEAMEKYLTWLTDAQKAEVKKFFESGDRAELYTKVLEYFEASSGDVKEKAAFELKAACKHYIKDSIGEENAAKIKEMKDSGASHEEIAAKVDEFINAITDEKKKERALRAAKGCKKVYGVARRMKRDHDHAHNLKEAMEKYLSWMTPEQQAEVKRIFEEEGRPAVYKKVMEEFDSASGEVKEKAAEELKAACKHYVKDYIGEENAGKIKDMKDSGASKEAIAAKIDEFIAAIPDEKKKENAMKASANCKKIYGVTRRMRRDHHHEHNLEEAMKNYLTWLNDDQKKEVKEALKGGDRLVAYKKVMEFFEATSGEKKEKAATELKAACKHYVKDLIGEEKAARIRHMKESGATNEAIAQELDAIISLIPNEKKRMQAKHAAADCKKIYGLTRRMRRDHHHEHTLEEAFEKYLTWLDDSQKDELKQLKEKSDREAIYKKVMEYFDSASGDVKAKATEELQSGCKHYIMSYVGKEKADELKKLKDSGASKEEMAKKVDEAIEAIADAETKAKAKKAAMSCRKIYGVTKVRRHLSARRRRHHSDNYFSWI</sequence>
<feature type="domain" description="Polyprotein allergen nematode" evidence="3">
    <location>
        <begin position="285"/>
        <end position="404"/>
    </location>
</feature>
<evidence type="ECO:0000259" key="3">
    <source>
        <dbReference type="Pfam" id="PF16469"/>
    </source>
</evidence>
<accession>A0A016WGC7</accession>
<keyword evidence="5" id="KW-1185">Reference proteome</keyword>
<dbReference type="PANTHER" id="PTHR34007">
    <property type="entry name" value="AEROLYSIN-LIKE PROTEIN-RELATED"/>
    <property type="match status" value="1"/>
</dbReference>
<feature type="domain" description="Polyprotein allergen nematode" evidence="3">
    <location>
        <begin position="1095"/>
        <end position="1215"/>
    </location>
</feature>